<reference evidence="2" key="1">
    <citation type="submission" date="2021-01" db="EMBL/GenBank/DDBJ databases">
        <title>Whole genome shotgun sequence of Virgisporangium aurantiacum NBRC 16421.</title>
        <authorList>
            <person name="Komaki H."/>
            <person name="Tamura T."/>
        </authorList>
    </citation>
    <scope>NUCLEOTIDE SEQUENCE</scope>
    <source>
        <strain evidence="2">NBRC 16421</strain>
    </source>
</reference>
<evidence type="ECO:0000313" key="3">
    <source>
        <dbReference type="Proteomes" id="UP000612585"/>
    </source>
</evidence>
<name>A0A8J4E7B1_9ACTN</name>
<accession>A0A8J4E7B1</accession>
<evidence type="ECO:0000313" key="2">
    <source>
        <dbReference type="EMBL" id="GIJ64104.1"/>
    </source>
</evidence>
<feature type="region of interest" description="Disordered" evidence="1">
    <location>
        <begin position="19"/>
        <end position="39"/>
    </location>
</feature>
<keyword evidence="3" id="KW-1185">Reference proteome</keyword>
<dbReference type="EMBL" id="BOPG01000107">
    <property type="protein sequence ID" value="GIJ64104.1"/>
    <property type="molecule type" value="Genomic_DNA"/>
</dbReference>
<gene>
    <name evidence="2" type="ORF">Vau01_116200</name>
</gene>
<sequence>MAVCAVLALVSACDPAGPAGDLSSVPTPSTTRTPGTAPDLPARVAQATVRSILATSLRVLPAADGVQVVATYAAGASTKAPAINEGVGAAAWWCAGPPCPFAARPAPMPAGQPLSAEDDGTVRYALARSGDDPSVIDLARCVPGGCDQAGSVPATLAGRTLLAVAAVGADLLMLHTRSSPDGSPPEHRDVSLARCPIASCQAGWTSHQVAPMPGVRPTHFTLAVHVGRPVVAFHESPDRTTLLLCPDRACSSAPRAVTVTGMDPLPRPSVRVLPSGRIAVLSGRTLMTCDDPACATASVVALPQDHGWGATASAFTVDAAGRPLVVTTDASADLRLHTCADEACRESSSVLVGLRTPYSGSTLTVAVGAAGTPVVAWLARDTLTLVACETRDCR</sequence>
<proteinExistence type="predicted"/>
<dbReference type="AlphaFoldDB" id="A0A8J4E7B1"/>
<evidence type="ECO:0000256" key="1">
    <source>
        <dbReference type="SAM" id="MobiDB-lite"/>
    </source>
</evidence>
<feature type="compositionally biased region" description="Low complexity" evidence="1">
    <location>
        <begin position="23"/>
        <end position="36"/>
    </location>
</feature>
<protein>
    <submittedName>
        <fullName evidence="2">Uncharacterized protein</fullName>
    </submittedName>
</protein>
<comment type="caution">
    <text evidence="2">The sequence shown here is derived from an EMBL/GenBank/DDBJ whole genome shotgun (WGS) entry which is preliminary data.</text>
</comment>
<dbReference type="Proteomes" id="UP000612585">
    <property type="component" value="Unassembled WGS sequence"/>
</dbReference>
<organism evidence="2 3">
    <name type="scientific">Virgisporangium aurantiacum</name>
    <dbReference type="NCBI Taxonomy" id="175570"/>
    <lineage>
        <taxon>Bacteria</taxon>
        <taxon>Bacillati</taxon>
        <taxon>Actinomycetota</taxon>
        <taxon>Actinomycetes</taxon>
        <taxon>Micromonosporales</taxon>
        <taxon>Micromonosporaceae</taxon>
        <taxon>Virgisporangium</taxon>
    </lineage>
</organism>